<organism evidence="2 3">
    <name type="scientific">Mycobacterium talmoniae</name>
    <dbReference type="NCBI Taxonomy" id="1858794"/>
    <lineage>
        <taxon>Bacteria</taxon>
        <taxon>Bacillati</taxon>
        <taxon>Actinomycetota</taxon>
        <taxon>Actinomycetes</taxon>
        <taxon>Mycobacteriales</taxon>
        <taxon>Mycobacteriaceae</taxon>
        <taxon>Mycobacterium</taxon>
    </lineage>
</organism>
<feature type="region of interest" description="Disordered" evidence="1">
    <location>
        <begin position="1"/>
        <end position="21"/>
    </location>
</feature>
<feature type="compositionally biased region" description="Low complexity" evidence="1">
    <location>
        <begin position="1"/>
        <end position="18"/>
    </location>
</feature>
<reference evidence="2 3" key="1">
    <citation type="journal article" date="2017" name="Int. J. Syst. Evol. Microbiol.">
        <title>Mycobacterium talmoniae sp. nov., a slowly growing mycobacterium isolated from human respiratory samples.</title>
        <authorList>
            <person name="Davidson R.M."/>
            <person name="DeGroote M.A."/>
            <person name="Marola J.L."/>
            <person name="Buss S."/>
            <person name="Jones V."/>
            <person name="McNeil M.R."/>
            <person name="Freifeld A.G."/>
            <person name="Elaine Epperson L."/>
            <person name="Hasan N.A."/>
            <person name="Jackson M."/>
            <person name="Iwen P.C."/>
            <person name="Salfinger M."/>
            <person name="Strong M."/>
        </authorList>
    </citation>
    <scope>NUCLEOTIDE SEQUENCE [LARGE SCALE GENOMIC DNA]</scope>
    <source>
        <strain evidence="2 3">ATCC BAA-2683</strain>
    </source>
</reference>
<accession>A0A2S8BI80</accession>
<evidence type="ECO:0000313" key="2">
    <source>
        <dbReference type="EMBL" id="PQM46390.1"/>
    </source>
</evidence>
<gene>
    <name evidence="2" type="ORF">C1Y40_03451</name>
</gene>
<dbReference type="AlphaFoldDB" id="A0A2S8BI80"/>
<sequence length="302" mass="32536">MAGAQQPPVQPLVLDPGPGQRGRLLHRPDLRVLHRPIGEPAHVQHVVAAELVHVAVAGLHPHPRADLDQIPDDVTHRRVRPRGPQVTQADPRADAGQLDHQWPNRVGHLARHPRQAGDAPAVRFDRALGAAGVPADQPVQVQEPVEVPGLVLQHSGEQAGALQGDRAAVGVEPGDFRPRRPAGRERLAGHRQAAFVVVVRVGHGLGDLGGFQHRVDHHAAAPRRLAPVVGAVVDEQPQPHPDLVGRQPDAVGDVHGLVQRGDQLAQIRRQRTVGADRHRCRRGVQDGIAHDADGNDCHDRQA</sequence>
<proteinExistence type="predicted"/>
<name>A0A2S8BI80_9MYCO</name>
<evidence type="ECO:0000256" key="1">
    <source>
        <dbReference type="SAM" id="MobiDB-lite"/>
    </source>
</evidence>
<comment type="caution">
    <text evidence="2">The sequence shown here is derived from an EMBL/GenBank/DDBJ whole genome shotgun (WGS) entry which is preliminary data.</text>
</comment>
<dbReference type="EMBL" id="PPEA01000503">
    <property type="protein sequence ID" value="PQM46390.1"/>
    <property type="molecule type" value="Genomic_DNA"/>
</dbReference>
<dbReference type="Proteomes" id="UP000238296">
    <property type="component" value="Unassembled WGS sequence"/>
</dbReference>
<protein>
    <submittedName>
        <fullName evidence="2">Uncharacterized protein</fullName>
    </submittedName>
</protein>
<evidence type="ECO:0000313" key="3">
    <source>
        <dbReference type="Proteomes" id="UP000238296"/>
    </source>
</evidence>